<dbReference type="Proteomes" id="UP001642520">
    <property type="component" value="Unassembled WGS sequence"/>
</dbReference>
<dbReference type="EMBL" id="CAXAJV020001281">
    <property type="protein sequence ID" value="CAL7933894.1"/>
    <property type="molecule type" value="Genomic_DNA"/>
</dbReference>
<gene>
    <name evidence="1" type="ORF">XYLVIOL_LOCUS709</name>
</gene>
<protein>
    <submittedName>
        <fullName evidence="1">Uncharacterized protein</fullName>
    </submittedName>
</protein>
<name>A0ABP1MYW4_XYLVO</name>
<sequence>MQRPNNAFDIVKLLIEVFNKTINFRRSQESSSVPNVLNRVHRFQRIAPPLPRGTVVSDRSRRFDIQEPSLRFRERAAKSGAALKLRAISSRRRVAARRFDPEKPRRASSPRNEITSSTVVVVRSHVHALPRSAVCPPWSPRVCIPAHRSRIACLFIFGFVWEPRARVGEIKSASV</sequence>
<proteinExistence type="predicted"/>
<organism evidence="1 2">
    <name type="scientific">Xylocopa violacea</name>
    <name type="common">Violet carpenter bee</name>
    <name type="synonym">Apis violacea</name>
    <dbReference type="NCBI Taxonomy" id="135666"/>
    <lineage>
        <taxon>Eukaryota</taxon>
        <taxon>Metazoa</taxon>
        <taxon>Ecdysozoa</taxon>
        <taxon>Arthropoda</taxon>
        <taxon>Hexapoda</taxon>
        <taxon>Insecta</taxon>
        <taxon>Pterygota</taxon>
        <taxon>Neoptera</taxon>
        <taxon>Endopterygota</taxon>
        <taxon>Hymenoptera</taxon>
        <taxon>Apocrita</taxon>
        <taxon>Aculeata</taxon>
        <taxon>Apoidea</taxon>
        <taxon>Anthophila</taxon>
        <taxon>Apidae</taxon>
        <taxon>Xylocopa</taxon>
        <taxon>Xylocopa</taxon>
    </lineage>
</organism>
<keyword evidence="2" id="KW-1185">Reference proteome</keyword>
<comment type="caution">
    <text evidence="1">The sequence shown here is derived from an EMBL/GenBank/DDBJ whole genome shotgun (WGS) entry which is preliminary data.</text>
</comment>
<evidence type="ECO:0000313" key="2">
    <source>
        <dbReference type="Proteomes" id="UP001642520"/>
    </source>
</evidence>
<accession>A0ABP1MYW4</accession>
<evidence type="ECO:0000313" key="1">
    <source>
        <dbReference type="EMBL" id="CAL7933894.1"/>
    </source>
</evidence>
<reference evidence="1 2" key="1">
    <citation type="submission" date="2024-08" db="EMBL/GenBank/DDBJ databases">
        <authorList>
            <person name="Will J Nash"/>
            <person name="Angela Man"/>
            <person name="Seanna McTaggart"/>
            <person name="Kendall Baker"/>
            <person name="Tom Barker"/>
            <person name="Leah Catchpole"/>
            <person name="Alex Durrant"/>
            <person name="Karim Gharbi"/>
            <person name="Naomi Irish"/>
            <person name="Gemy Kaithakottil"/>
            <person name="Debby Ku"/>
            <person name="Aaliyah Providence"/>
            <person name="Felix Shaw"/>
            <person name="David Swarbreck"/>
            <person name="Chris Watkins"/>
            <person name="Ann M. McCartney"/>
            <person name="Giulio Formenti"/>
            <person name="Alice Mouton"/>
            <person name="Noel Vella"/>
            <person name="Bjorn M von Reumont"/>
            <person name="Adriana Vella"/>
            <person name="Wilfried Haerty"/>
        </authorList>
    </citation>
    <scope>NUCLEOTIDE SEQUENCE [LARGE SCALE GENOMIC DNA]</scope>
</reference>